<evidence type="ECO:0000256" key="1">
    <source>
        <dbReference type="ARBA" id="ARBA00001974"/>
    </source>
</evidence>
<proteinExistence type="inferred from homology"/>
<evidence type="ECO:0000256" key="3">
    <source>
        <dbReference type="ARBA" id="ARBA00022630"/>
    </source>
</evidence>
<dbReference type="PRINTS" id="PR00370">
    <property type="entry name" value="FMOXYGENASE"/>
</dbReference>
<name>A0A812CUT3_ACAPH</name>
<dbReference type="EMBL" id="CAHIKZ030002028">
    <property type="protein sequence ID" value="CAE1279811.1"/>
    <property type="molecule type" value="Genomic_DNA"/>
</dbReference>
<keyword evidence="5" id="KW-0521">NADP</keyword>
<dbReference type="EC" id="1.-.-.-" evidence="8"/>
<comment type="cofactor">
    <cofactor evidence="1 8">
        <name>FAD</name>
        <dbReference type="ChEBI" id="CHEBI:57692"/>
    </cofactor>
</comment>
<comment type="caution">
    <text evidence="9">The sequence shown here is derived from an EMBL/GenBank/DDBJ whole genome shotgun (WGS) entry which is preliminary data.</text>
</comment>
<dbReference type="SUPFAM" id="SSF51905">
    <property type="entry name" value="FAD/NAD(P)-binding domain"/>
    <property type="match status" value="2"/>
</dbReference>
<evidence type="ECO:0000256" key="6">
    <source>
        <dbReference type="ARBA" id="ARBA00023002"/>
    </source>
</evidence>
<sequence>MKVAVVGCGAAGLCVLRHLTTPKKNDLSGLIDFEAVGFEQAPQIGGTWVYSPSTGYDAYGLPVHTSIYKNLRTNLPKDVMCFPDFPYHPDLPSFLHHSDVRAYLEDYAQHFHLLKHIKLQTKVELVELVPGSDGSQNSVKWKVTYKKVSDNSKEDNNMISDVFDALIICNGHYSVPYIPEIKGKEIFKGVIIHSHDYREPEMFVDKTVVCLGAKSSGIDISIELTAHANKVFLSHRRQPLQAEFPENLFQKPGIRELTSDGVVFENGEFHHIDTLILCTGYKINFPFLHENCGVQTKYNRVTPIYKHLINIDFPNMAIIGLCMNITPLPLFHIQASFVKAVLLGKIALPTADEMRKDEQEDFDQRLRDGMAKHHAHVLGEKQWNYNNEMATICGCELLPKHFEDIYKFVHIKRSRFPAKYKEMDIDVAHENML</sequence>
<dbReference type="GO" id="GO:0050660">
    <property type="term" value="F:flavin adenine dinucleotide binding"/>
    <property type="evidence" value="ECO:0007669"/>
    <property type="project" value="InterPro"/>
</dbReference>
<comment type="similarity">
    <text evidence="2 8">Belongs to the FMO family.</text>
</comment>
<organism evidence="9 10">
    <name type="scientific">Acanthosepion pharaonis</name>
    <name type="common">Pharaoh cuttlefish</name>
    <name type="synonym">Sepia pharaonis</name>
    <dbReference type="NCBI Taxonomy" id="158019"/>
    <lineage>
        <taxon>Eukaryota</taxon>
        <taxon>Metazoa</taxon>
        <taxon>Spiralia</taxon>
        <taxon>Lophotrochozoa</taxon>
        <taxon>Mollusca</taxon>
        <taxon>Cephalopoda</taxon>
        <taxon>Coleoidea</taxon>
        <taxon>Decapodiformes</taxon>
        <taxon>Sepiida</taxon>
        <taxon>Sepiina</taxon>
        <taxon>Sepiidae</taxon>
        <taxon>Acanthosepion</taxon>
    </lineage>
</organism>
<keyword evidence="6 8" id="KW-0560">Oxidoreductase</keyword>
<dbReference type="InterPro" id="IPR036188">
    <property type="entry name" value="FAD/NAD-bd_sf"/>
</dbReference>
<dbReference type="InterPro" id="IPR020946">
    <property type="entry name" value="Flavin_mOase-like"/>
</dbReference>
<evidence type="ECO:0000256" key="7">
    <source>
        <dbReference type="ARBA" id="ARBA00023033"/>
    </source>
</evidence>
<evidence type="ECO:0000256" key="2">
    <source>
        <dbReference type="ARBA" id="ARBA00009183"/>
    </source>
</evidence>
<keyword evidence="7 8" id="KW-0503">Monooxygenase</keyword>
<keyword evidence="10" id="KW-1185">Reference proteome</keyword>
<dbReference type="GO" id="GO:0050661">
    <property type="term" value="F:NADP binding"/>
    <property type="evidence" value="ECO:0007669"/>
    <property type="project" value="InterPro"/>
</dbReference>
<dbReference type="Proteomes" id="UP000597762">
    <property type="component" value="Unassembled WGS sequence"/>
</dbReference>
<gene>
    <name evidence="9" type="ORF">SPHA_41981</name>
</gene>
<dbReference type="PIRSF" id="PIRSF000332">
    <property type="entry name" value="FMO"/>
    <property type="match status" value="1"/>
</dbReference>
<reference evidence="9" key="1">
    <citation type="submission" date="2021-01" db="EMBL/GenBank/DDBJ databases">
        <authorList>
            <person name="Li R."/>
            <person name="Bekaert M."/>
        </authorList>
    </citation>
    <scope>NUCLEOTIDE SEQUENCE</scope>
    <source>
        <strain evidence="9">Farmed</strain>
    </source>
</reference>
<evidence type="ECO:0000313" key="9">
    <source>
        <dbReference type="EMBL" id="CAE1279811.1"/>
    </source>
</evidence>
<accession>A0A812CUT3</accession>
<keyword evidence="4 8" id="KW-0274">FAD</keyword>
<evidence type="ECO:0000256" key="8">
    <source>
        <dbReference type="RuleBase" id="RU361177"/>
    </source>
</evidence>
<evidence type="ECO:0000313" key="10">
    <source>
        <dbReference type="Proteomes" id="UP000597762"/>
    </source>
</evidence>
<dbReference type="PANTHER" id="PTHR23023">
    <property type="entry name" value="DIMETHYLANILINE MONOOXYGENASE"/>
    <property type="match status" value="1"/>
</dbReference>
<dbReference type="Gene3D" id="3.50.50.60">
    <property type="entry name" value="FAD/NAD(P)-binding domain"/>
    <property type="match status" value="2"/>
</dbReference>
<dbReference type="GO" id="GO:0004499">
    <property type="term" value="F:N,N-dimethylaniline monooxygenase activity"/>
    <property type="evidence" value="ECO:0007669"/>
    <property type="project" value="InterPro"/>
</dbReference>
<dbReference type="AlphaFoldDB" id="A0A812CUT3"/>
<dbReference type="InterPro" id="IPR000960">
    <property type="entry name" value="Flavin_mOase"/>
</dbReference>
<evidence type="ECO:0000256" key="4">
    <source>
        <dbReference type="ARBA" id="ARBA00022827"/>
    </source>
</evidence>
<dbReference type="InterPro" id="IPR050346">
    <property type="entry name" value="FMO-like"/>
</dbReference>
<dbReference type="Pfam" id="PF00743">
    <property type="entry name" value="FMO-like"/>
    <property type="match status" value="2"/>
</dbReference>
<keyword evidence="3 8" id="KW-0285">Flavoprotein</keyword>
<dbReference type="FunFam" id="3.50.50.60:FF:000138">
    <property type="entry name" value="Flavin-containing monooxygenase"/>
    <property type="match status" value="1"/>
</dbReference>
<protein>
    <recommendedName>
        <fullName evidence="8">Flavin-containing monooxygenase</fullName>
        <ecNumber evidence="8">1.-.-.-</ecNumber>
    </recommendedName>
</protein>
<dbReference type="OrthoDB" id="66881at2759"/>
<evidence type="ECO:0000256" key="5">
    <source>
        <dbReference type="ARBA" id="ARBA00022857"/>
    </source>
</evidence>